<dbReference type="AlphaFoldDB" id="A0AAV0WGF9"/>
<dbReference type="EMBL" id="CARXXK010000002">
    <property type="protein sequence ID" value="CAI6354763.1"/>
    <property type="molecule type" value="Genomic_DNA"/>
</dbReference>
<accession>A0AAV0WGF9</accession>
<evidence type="ECO:0000313" key="2">
    <source>
        <dbReference type="Proteomes" id="UP001160148"/>
    </source>
</evidence>
<sequence>MNKNVTIYKDCCSKLEKIASKRRIYGSESALRLNKKDSKLDVSNGNLVKESKNKIKKMPFFCASSASKSYNMCVNIQTTLSMIKQFPGQSYEDQDSSLNSSTNFIVETKMNKNSGTSLISQQSSDMQICPATSDDRFIDQDDDFVEGLNPNRWAVKQTDAVLNHSECGIQKNSCSCPNRFMESYHKVMAPFMKHLKRKQHSIEPPQNPYTKAKLVQHYELLSKHMQVLKLTIVTMNNEFLTLIEKYNKLYDQHIRDQNQNLIPVLLDTEDQINALRSKVEEAVDVYREAAFVNTGEVSNSSSILLADIEADQDRRPKETTTVHLSKLLRRIQCLQEKLKTGHFLHGCGDQAE</sequence>
<name>A0AAV0WGF9_9HEMI</name>
<organism evidence="1 2">
    <name type="scientific">Macrosiphum euphorbiae</name>
    <name type="common">potato aphid</name>
    <dbReference type="NCBI Taxonomy" id="13131"/>
    <lineage>
        <taxon>Eukaryota</taxon>
        <taxon>Metazoa</taxon>
        <taxon>Ecdysozoa</taxon>
        <taxon>Arthropoda</taxon>
        <taxon>Hexapoda</taxon>
        <taxon>Insecta</taxon>
        <taxon>Pterygota</taxon>
        <taxon>Neoptera</taxon>
        <taxon>Paraneoptera</taxon>
        <taxon>Hemiptera</taxon>
        <taxon>Sternorrhyncha</taxon>
        <taxon>Aphidomorpha</taxon>
        <taxon>Aphidoidea</taxon>
        <taxon>Aphididae</taxon>
        <taxon>Macrosiphini</taxon>
        <taxon>Macrosiphum</taxon>
    </lineage>
</organism>
<protein>
    <submittedName>
        <fullName evidence="1">Uncharacterized protein</fullName>
    </submittedName>
</protein>
<comment type="caution">
    <text evidence="1">The sequence shown here is derived from an EMBL/GenBank/DDBJ whole genome shotgun (WGS) entry which is preliminary data.</text>
</comment>
<gene>
    <name evidence="1" type="ORF">MEUPH1_LOCUS10717</name>
</gene>
<dbReference type="Proteomes" id="UP001160148">
    <property type="component" value="Unassembled WGS sequence"/>
</dbReference>
<reference evidence="1 2" key="1">
    <citation type="submission" date="2023-01" db="EMBL/GenBank/DDBJ databases">
        <authorList>
            <person name="Whitehead M."/>
        </authorList>
    </citation>
    <scope>NUCLEOTIDE SEQUENCE [LARGE SCALE GENOMIC DNA]</scope>
</reference>
<proteinExistence type="predicted"/>
<evidence type="ECO:0000313" key="1">
    <source>
        <dbReference type="EMBL" id="CAI6354763.1"/>
    </source>
</evidence>
<keyword evidence="2" id="KW-1185">Reference proteome</keyword>